<dbReference type="Pfam" id="PF12030">
    <property type="entry name" value="DUF3517"/>
    <property type="match status" value="1"/>
</dbReference>
<organism evidence="3 4">
    <name type="scientific">Sporothrix stenoceras</name>
    <dbReference type="NCBI Taxonomy" id="5173"/>
    <lineage>
        <taxon>Eukaryota</taxon>
        <taxon>Fungi</taxon>
        <taxon>Dikarya</taxon>
        <taxon>Ascomycota</taxon>
        <taxon>Pezizomycotina</taxon>
        <taxon>Sordariomycetes</taxon>
        <taxon>Sordariomycetidae</taxon>
        <taxon>Ophiostomatales</taxon>
        <taxon>Ophiostomataceae</taxon>
        <taxon>Sporothrix</taxon>
    </lineage>
</organism>
<dbReference type="EMBL" id="JAWCUI010000012">
    <property type="protein sequence ID" value="KAL1899452.1"/>
    <property type="molecule type" value="Genomic_DNA"/>
</dbReference>
<dbReference type="InterPro" id="IPR028889">
    <property type="entry name" value="USP"/>
</dbReference>
<feature type="region of interest" description="Disordered" evidence="1">
    <location>
        <begin position="2219"/>
        <end position="2239"/>
    </location>
</feature>
<dbReference type="InterPro" id="IPR001394">
    <property type="entry name" value="Peptidase_C19_UCH"/>
</dbReference>
<keyword evidence="4" id="KW-1185">Reference proteome</keyword>
<dbReference type="InterPro" id="IPR018200">
    <property type="entry name" value="USP_CS"/>
</dbReference>
<dbReference type="InterPro" id="IPR038765">
    <property type="entry name" value="Papain-like_cys_pep_sf"/>
</dbReference>
<dbReference type="Pfam" id="PF00443">
    <property type="entry name" value="UCH"/>
    <property type="match status" value="1"/>
</dbReference>
<name>A0ABR3ZGM8_9PEZI</name>
<dbReference type="Gene3D" id="3.90.70.10">
    <property type="entry name" value="Cysteine proteinases"/>
    <property type="match status" value="1"/>
</dbReference>
<feature type="region of interest" description="Disordered" evidence="1">
    <location>
        <begin position="2658"/>
        <end position="2694"/>
    </location>
</feature>
<reference evidence="3 4" key="1">
    <citation type="journal article" date="2024" name="IMA Fungus">
        <title>IMA Genome - F19 : A genome assembly and annotation guide to empower mycologists, including annotated draft genome sequences of Ceratocystis pirilliformis, Diaporthe australafricana, Fusarium ophioides, Paecilomyces lecythidis, and Sporothrix stenoceras.</title>
        <authorList>
            <person name="Aylward J."/>
            <person name="Wilson A.M."/>
            <person name="Visagie C.M."/>
            <person name="Spraker J."/>
            <person name="Barnes I."/>
            <person name="Buitendag C."/>
            <person name="Ceriani C."/>
            <person name="Del Mar Angel L."/>
            <person name="du Plessis D."/>
            <person name="Fuchs T."/>
            <person name="Gasser K."/>
            <person name="Kramer D."/>
            <person name="Li W."/>
            <person name="Munsamy K."/>
            <person name="Piso A."/>
            <person name="Price J.L."/>
            <person name="Sonnekus B."/>
            <person name="Thomas C."/>
            <person name="van der Nest A."/>
            <person name="van Dijk A."/>
            <person name="van Heerden A."/>
            <person name="van Vuuren N."/>
            <person name="Yilmaz N."/>
            <person name="Duong T.A."/>
            <person name="van der Merwe N.A."/>
            <person name="Wingfield M.J."/>
            <person name="Wingfield B.D."/>
        </authorList>
    </citation>
    <scope>NUCLEOTIDE SEQUENCE [LARGE SCALE GENOMIC DNA]</scope>
    <source>
        <strain evidence="3 4">CMW 5346</strain>
    </source>
</reference>
<sequence length="2694" mass="300603">MERESRSPETELNEGAGSPEASSTRPNPFEGGDESLRKRRRTSLQVDSRGRSVESTTQSPHDETPIVDTIDLSSPPANDDELDDSVMIMDAAPDPSSPHTPENNPTHPASGGIRPPPGFEHLTRQSTGPSPRVTLSLRNSAPRTLDTIPSSPPASPTPSARPNDRGAVTDAATSTVEVLDDSPMASPNGQAADGSGAAVVGTALPTAHETAASSATARSRTASPQIEIIDIVSDDEDAGFGPAEPDVTLLSEDPGVPPNTLLPDPSGSFPYLSQGDAPSDIMMVLTGPLTQDLIWGTPNLRTPGFGASDMGTRIKILQFCAAFARLAAFFVEFEVNLLQRFSTPESLQSRDNISSFYLLALATLTKRDISLKDEDRMDGAFRSDNTAAIIEQFSSFHQTERGGTLRLLYRLLELQVIVMPVYPKIIESFSQVCVVAASVTREAYRNIAREGHAPFAVAAEKDTLALGQKIFNTASAALDTAITNHITSLGQEYASHCIAALGDLIYINLKVDEQEAVRLATSIEERYPMPPDCVPDAFAMKSRFTMFCRLIMNSQMQLRLMAVTNLCQELVSCWRRYGDQAQEHLQDEHILRYVTDVLASTGVVSYLLGPTCHPEITTESGNIIGFLAVTRTYTNSHTDLFWQTVTNTQDPRICEALIRTASRIVTLFSYEAAVYFCKGFLDVPITSFTHHMRELCEAFLRHVYSKAPQEMAASMDSIIPFDVCLQLLRESSVPSATGPVAYPEVQSFAIDKLRECLRTIPLDLDQRQSLYQTSLLDLTQKTRTTLGSLCAITIINRHYGGHDLSFLTTEHDLTKLVVDELEDAIEKGRNLAIPAVISGPTNSPRRDMIFSILVSHPYTLTPELSSRLWDMMPGLKAACKEDRNASWSIFIACARRRPQENNSFLTQCLSEFLPKLPPSCFCESLLEFLRERLLPLLNDVACSLFDVASTKGQQTKAVLDEDKSLDRITLEQLWRIVLTAPPNTIERHATHFLVKDVYIDSQCIKAFPLYRSRKIHLALVSRCLEQLSSAAKNIKCAASEQSTRSGDVNNSNAELTNSASFIYEQELLFIRSLKVLQEFLHLYRASSQFSTPDLRPFITDNLNSVAGESAELKYQSFDGDNQTEVKPLNIGRQNTAASLLASLKEATGFDNYRIYYRGQAFAPKGGDICRSLEELRIHNGLILVKRDVDPDEDDTKEPYTGGSPVETEILKHFQELWGYLSMEEQLSSEIHEFLVQLTIDEDFLRRFDKEDLSYTDVFYIGQPYKSLYTLHALREYLVLRNRTETEATTVVSSSCESDDAEAQMRTPDSNDVQAQAIEIEIATETAVDPEPSVPKDSESQGDKLPEAACKATPALSYQSALVVAIKLITAALCDPSVTELSANASLQVELNTKLLHMLNFALSNTHLGNSAAKSLDAKLLNRLMEVLSPEYQGRLEGSVRLVGLAFSVTMNACVLSREFWDAFRNDEKTASLIERLLLLDGRLDIRQLATVQIGDKIGSRHAMATVSPSEFREFFWPVVLAIVPKAILEPAKCEGVFNLADRLLSDLLEANSPALDIAALLTTTGDLLLSCTTSEDVTQPECADYAMFGLTRLFNSVYRASQNLDLVDTIPSNFMNKLFWNHLFPPWRNNAASVDGTAVSRRSYPRIVVSSQTRALLMKVISDLIDDNPSLLPIMIRNLDQLVPCEKSEDEEPYHYELPSMFEREKALRAPCGYVGLRNLSNTCYFNSLFTQLFMNVPFRQFMMSVDVRDEGDTQSLLFQTRILFGFLQDSIRRFVDTQMCVGSVKTYDDTPIDIHNQMDVDEFYNLLFDRWEGQLLSENDKKAFRSFFGGQIVQQVKSKECKHVSERLEPFSAIQCDIKGKASLQESLRAYVEGEIMEGDNKYNCSSCDRHVDAIKRACLKDIPDHLIFHLKRFDFNLRTLQRSKINDHFSFPHELNMRPYTIDQLSNPDEEQPADIFELVGVLVHSGTAESGHYYSYIRERPTSKENESWVEFNDDMVSNWDHSLLESMCFGGTVDRAANQFGVDGNNGVPPEKVYSAYMLFYQRSSSLAKEQEALAQSGRFSPAKADIPEALSDHIHNENTSLVRRHALYDPQHLPFVSKMLNQVQFVMPGGECSANHRLENVAIQMALSHLDQVASRTKDTPDFQTLYNGISAMGQKCALCSLAIFDYFDARPEILKQMVQRSLDPDVRLEMGQLIIAALKSIKEAFPVSYTSFEEDPEMDTDEDEETQGVPHGRRTELKRNSTIIHSAAFMMQTLWEVFHLVSRSWNEVFGFMQAFASMGREEVGIFLDLEGLRRTILTISADTAFPLDAQYSRMVLMLQRRTRPPSFETVIALFHTLLVGMYPIRPAIRAEADMYIDDNTSRFQMALDSPDEDIPMSRHEYLLMGRDWNGDFGNVFVDKLICIDQNPQATSSIIAHLMATHPAMESKILTTLRANITSNAAAAPQSPFLRAMIVFMQNVRSPESATRMMAHLSQQCRGVAHGEGRAYFETMRALYRGTATAPGQVDLAAVFNALRFIPMWVPGLLCCFDSTVISNVEAFLQDNIFLFGPNPQFDEDEGGQERAAALRLAVKQLGVEMFKYIELAFIQRDAPIGGTVVGAVQRVISECSPYYSQPNDEPEDELSIRFMQLSTTIPDLINRLIIDDIEEDGSDWNSSHCSSDVLDASDPLDSLGDTSMQTAGEMNDADMP</sequence>
<feature type="region of interest" description="Disordered" evidence="1">
    <location>
        <begin position="1290"/>
        <end position="1309"/>
    </location>
</feature>
<feature type="domain" description="USP" evidence="2">
    <location>
        <begin position="1715"/>
        <end position="2048"/>
    </location>
</feature>
<feature type="compositionally biased region" description="Acidic residues" evidence="1">
    <location>
        <begin position="2219"/>
        <end position="2232"/>
    </location>
</feature>
<feature type="compositionally biased region" description="Basic and acidic residues" evidence="1">
    <location>
        <begin position="1333"/>
        <end position="1345"/>
    </location>
</feature>
<evidence type="ECO:0000313" key="3">
    <source>
        <dbReference type="EMBL" id="KAL1899452.1"/>
    </source>
</evidence>
<dbReference type="PROSITE" id="PS00973">
    <property type="entry name" value="USP_2"/>
    <property type="match status" value="1"/>
</dbReference>
<evidence type="ECO:0000313" key="4">
    <source>
        <dbReference type="Proteomes" id="UP001583186"/>
    </source>
</evidence>
<evidence type="ECO:0000256" key="1">
    <source>
        <dbReference type="SAM" id="MobiDB-lite"/>
    </source>
</evidence>
<protein>
    <recommendedName>
        <fullName evidence="2">USP domain-containing protein</fullName>
    </recommendedName>
</protein>
<dbReference type="PANTHER" id="PTHR24006:SF827">
    <property type="entry name" value="UBIQUITIN CARBOXYL-TERMINAL HYDROLASE 34"/>
    <property type="match status" value="1"/>
</dbReference>
<accession>A0ABR3ZGM8</accession>
<feature type="region of interest" description="Disordered" evidence="1">
    <location>
        <begin position="1"/>
        <end position="168"/>
    </location>
</feature>
<dbReference type="InterPro" id="IPR050164">
    <property type="entry name" value="Peptidase_C19"/>
</dbReference>
<gene>
    <name evidence="3" type="ORF">Sste5346_002849</name>
</gene>
<comment type="caution">
    <text evidence="3">The sequence shown here is derived from an EMBL/GenBank/DDBJ whole genome shotgun (WGS) entry which is preliminary data.</text>
</comment>
<dbReference type="CDD" id="cd02659">
    <property type="entry name" value="peptidase_C19C"/>
    <property type="match status" value="1"/>
</dbReference>
<feature type="region of interest" description="Disordered" evidence="1">
    <location>
        <begin position="1323"/>
        <end position="1345"/>
    </location>
</feature>
<dbReference type="InterPro" id="IPR021905">
    <property type="entry name" value="DUF3517"/>
</dbReference>
<feature type="compositionally biased region" description="Polar residues" evidence="1">
    <location>
        <begin position="97"/>
        <end position="107"/>
    </location>
</feature>
<proteinExistence type="predicted"/>
<dbReference type="PANTHER" id="PTHR24006">
    <property type="entry name" value="UBIQUITIN CARBOXYL-TERMINAL HYDROLASE"/>
    <property type="match status" value="1"/>
</dbReference>
<dbReference type="SUPFAM" id="SSF54001">
    <property type="entry name" value="Cysteine proteinases"/>
    <property type="match status" value="1"/>
</dbReference>
<dbReference type="Proteomes" id="UP001583186">
    <property type="component" value="Unassembled WGS sequence"/>
</dbReference>
<evidence type="ECO:0000259" key="2">
    <source>
        <dbReference type="PROSITE" id="PS50235"/>
    </source>
</evidence>
<dbReference type="PROSITE" id="PS50235">
    <property type="entry name" value="USP_3"/>
    <property type="match status" value="1"/>
</dbReference>